<dbReference type="Proteomes" id="UP000053257">
    <property type="component" value="Unassembled WGS sequence"/>
</dbReference>
<dbReference type="HOGENOM" id="CLU_1360871_0_0_1"/>
<evidence type="ECO:0000256" key="1">
    <source>
        <dbReference type="SAM" id="MobiDB-lite"/>
    </source>
</evidence>
<reference evidence="2 3" key="1">
    <citation type="journal article" date="2014" name="PLoS Genet.">
        <title>Analysis of the Phlebiopsis gigantea genome, transcriptome and secretome provides insight into its pioneer colonization strategies of wood.</title>
        <authorList>
            <person name="Hori C."/>
            <person name="Ishida T."/>
            <person name="Igarashi K."/>
            <person name="Samejima M."/>
            <person name="Suzuki H."/>
            <person name="Master E."/>
            <person name="Ferreira P."/>
            <person name="Ruiz-Duenas F.J."/>
            <person name="Held B."/>
            <person name="Canessa P."/>
            <person name="Larrondo L.F."/>
            <person name="Schmoll M."/>
            <person name="Druzhinina I.S."/>
            <person name="Kubicek C.P."/>
            <person name="Gaskell J.A."/>
            <person name="Kersten P."/>
            <person name="St John F."/>
            <person name="Glasner J."/>
            <person name="Sabat G."/>
            <person name="Splinter BonDurant S."/>
            <person name="Syed K."/>
            <person name="Yadav J."/>
            <person name="Mgbeahuruike A.C."/>
            <person name="Kovalchuk A."/>
            <person name="Asiegbu F.O."/>
            <person name="Lackner G."/>
            <person name="Hoffmeister D."/>
            <person name="Rencoret J."/>
            <person name="Gutierrez A."/>
            <person name="Sun H."/>
            <person name="Lindquist E."/>
            <person name="Barry K."/>
            <person name="Riley R."/>
            <person name="Grigoriev I.V."/>
            <person name="Henrissat B."/>
            <person name="Kues U."/>
            <person name="Berka R.M."/>
            <person name="Martinez A.T."/>
            <person name="Covert S.F."/>
            <person name="Blanchette R.A."/>
            <person name="Cullen D."/>
        </authorList>
    </citation>
    <scope>NUCLEOTIDE SEQUENCE [LARGE SCALE GENOMIC DNA]</scope>
    <source>
        <strain evidence="2 3">11061_1 CR5-6</strain>
    </source>
</reference>
<keyword evidence="3" id="KW-1185">Reference proteome</keyword>
<dbReference type="EMBL" id="KN840802">
    <property type="protein sequence ID" value="KIP01390.1"/>
    <property type="molecule type" value="Genomic_DNA"/>
</dbReference>
<feature type="region of interest" description="Disordered" evidence="1">
    <location>
        <begin position="180"/>
        <end position="201"/>
    </location>
</feature>
<evidence type="ECO:0000313" key="2">
    <source>
        <dbReference type="EMBL" id="KIP01390.1"/>
    </source>
</evidence>
<sequence length="201" mass="22520">MRPGGHRPLPRGPSKRLAMRSRCRKLLQSDKLCGTHLQRSRSGILWRLSSPQDTRPLSRGVFMLTLIAQVVNRSSLPTSDALRVQHDATHPPDPLPVPSSTSRDARTASPSSRTRSRRACAPPPEASRRCPKRGGSFGHRLQAGGRGCLRMMLPHRGSPCSRIVYWKIMRQRGNRLRLYADGGREPRSTRVRPQLDGEGRQ</sequence>
<feature type="region of interest" description="Disordered" evidence="1">
    <location>
        <begin position="85"/>
        <end position="138"/>
    </location>
</feature>
<gene>
    <name evidence="2" type="ORF">PHLGIDRAFT_359635</name>
</gene>
<proteinExistence type="predicted"/>
<protein>
    <submittedName>
        <fullName evidence="2">Uncharacterized protein</fullName>
    </submittedName>
</protein>
<accession>A0A0C3S1M1</accession>
<feature type="compositionally biased region" description="Basic and acidic residues" evidence="1">
    <location>
        <begin position="182"/>
        <end position="201"/>
    </location>
</feature>
<feature type="compositionally biased region" description="Low complexity" evidence="1">
    <location>
        <begin position="98"/>
        <end position="113"/>
    </location>
</feature>
<evidence type="ECO:0000313" key="3">
    <source>
        <dbReference type="Proteomes" id="UP000053257"/>
    </source>
</evidence>
<dbReference type="AlphaFoldDB" id="A0A0C3S1M1"/>
<name>A0A0C3S1M1_PHLG1</name>
<organism evidence="2 3">
    <name type="scientific">Phlebiopsis gigantea (strain 11061_1 CR5-6)</name>
    <name type="common">White-rot fungus</name>
    <name type="synonym">Peniophora gigantea</name>
    <dbReference type="NCBI Taxonomy" id="745531"/>
    <lineage>
        <taxon>Eukaryota</taxon>
        <taxon>Fungi</taxon>
        <taxon>Dikarya</taxon>
        <taxon>Basidiomycota</taxon>
        <taxon>Agaricomycotina</taxon>
        <taxon>Agaricomycetes</taxon>
        <taxon>Polyporales</taxon>
        <taxon>Phanerochaetaceae</taxon>
        <taxon>Phlebiopsis</taxon>
    </lineage>
</organism>